<comment type="caution">
    <text evidence="9">The sequence shown here is derived from an EMBL/GenBank/DDBJ whole genome shotgun (WGS) entry which is preliminary data.</text>
</comment>
<accession>A0A4R2KPE5</accession>
<dbReference type="PANTHER" id="PTHR30330">
    <property type="entry name" value="AGSS FAMILY TRANSPORTER, SODIUM-ALANINE"/>
    <property type="match status" value="1"/>
</dbReference>
<keyword evidence="6 8" id="KW-1133">Transmembrane helix</keyword>
<feature type="transmembrane region" description="Helical" evidence="8">
    <location>
        <begin position="307"/>
        <end position="334"/>
    </location>
</feature>
<dbReference type="PROSITE" id="PS00873">
    <property type="entry name" value="NA_ALANINE_SYMP"/>
    <property type="match status" value="1"/>
</dbReference>
<proteinExistence type="inferred from homology"/>
<dbReference type="PRINTS" id="PR00175">
    <property type="entry name" value="NAALASMPORT"/>
</dbReference>
<evidence type="ECO:0000256" key="3">
    <source>
        <dbReference type="ARBA" id="ARBA00022448"/>
    </source>
</evidence>
<feature type="transmembrane region" description="Helical" evidence="8">
    <location>
        <begin position="423"/>
        <end position="442"/>
    </location>
</feature>
<comment type="subcellular location">
    <subcellularLocation>
        <location evidence="8">Cell inner membrane</location>
        <topology evidence="8">Multi-pass membrane protein</topology>
    </subcellularLocation>
    <subcellularLocation>
        <location evidence="1">Cell membrane</location>
        <topology evidence="1">Multi-pass membrane protein</topology>
    </subcellularLocation>
</comment>
<dbReference type="OrthoDB" id="9806926at2"/>
<sequence length="466" mass="49652">MKDLETLFTRFADIMWGTPLVILLVGGGLFFAVYSRGMPYRHFNHALRILTGRFDRESDAGDITHAQALSTALSGTLGLGNIAGVALAITMGGPGAIFWMWVTAIIGVATKFYTCSLAVMFRGNDSLGQLQGGPMYVVREGLGRRWMPLAVLFAIAGMFGTLPVFQVNQLVQILRDVIGYPTGLATQESHFLFDFSVGLIVAGLVLAVILGQIRRVGKVTARLVPTMVISYLLLTGVLLIRYASEIPAAFALIFSDAFSGEAAAGGAIGAVILMGVRRGAFSNEAGIGTESMAHGAAKTDEPIREGLVAMLGPVIDTLIVCSCTALAILVTGVWQADGDIGGVTLTARAFESAFPGFGAYALTFVVIMLSVSTVLSFWYYGSKCLGFLIGAQHQHYYVWIYSVLVVVGSVVTLETVVGLMDGMYATMAIPTMTSALLLAPHVNRAARVYFARHRAGLEPRSDKGVP</sequence>
<protein>
    <submittedName>
        <fullName evidence="9">AGCS family alanine or glycine:cation symporter</fullName>
    </submittedName>
</protein>
<evidence type="ECO:0000256" key="6">
    <source>
        <dbReference type="ARBA" id="ARBA00022989"/>
    </source>
</evidence>
<feature type="transmembrane region" description="Helical" evidence="8">
    <location>
        <begin position="223"/>
        <end position="243"/>
    </location>
</feature>
<dbReference type="GO" id="GO:0005283">
    <property type="term" value="F:amino acid:sodium symporter activity"/>
    <property type="evidence" value="ECO:0007669"/>
    <property type="project" value="InterPro"/>
</dbReference>
<dbReference type="EMBL" id="SLWX01000013">
    <property type="protein sequence ID" value="TCO74497.1"/>
    <property type="molecule type" value="Genomic_DNA"/>
</dbReference>
<keyword evidence="4" id="KW-1003">Cell membrane</keyword>
<evidence type="ECO:0000256" key="1">
    <source>
        <dbReference type="ARBA" id="ARBA00004651"/>
    </source>
</evidence>
<keyword evidence="7 8" id="KW-0472">Membrane</keyword>
<evidence type="ECO:0000313" key="10">
    <source>
        <dbReference type="Proteomes" id="UP000294980"/>
    </source>
</evidence>
<keyword evidence="3 8" id="KW-0813">Transport</keyword>
<reference evidence="9 10" key="1">
    <citation type="submission" date="2019-03" db="EMBL/GenBank/DDBJ databases">
        <title>Genomic Encyclopedia of Type Strains, Phase IV (KMG-IV): sequencing the most valuable type-strain genomes for metagenomic binning, comparative biology and taxonomic classification.</title>
        <authorList>
            <person name="Goeker M."/>
        </authorList>
    </citation>
    <scope>NUCLEOTIDE SEQUENCE [LARGE SCALE GENOMIC DNA]</scope>
    <source>
        <strain evidence="9 10">DSM 23344</strain>
    </source>
</reference>
<feature type="transmembrane region" description="Helical" evidence="8">
    <location>
        <begin position="72"/>
        <end position="92"/>
    </location>
</feature>
<dbReference type="PANTHER" id="PTHR30330:SF3">
    <property type="entry name" value="TRANSCRIPTIONAL REGULATOR, LRP FAMILY"/>
    <property type="match status" value="1"/>
</dbReference>
<feature type="transmembrane region" description="Helical" evidence="8">
    <location>
        <begin position="249"/>
        <end position="273"/>
    </location>
</feature>
<keyword evidence="8" id="KW-0769">Symport</keyword>
<feature type="transmembrane region" description="Helical" evidence="8">
    <location>
        <begin position="14"/>
        <end position="34"/>
    </location>
</feature>
<name>A0A4R2KPE5_9GAMM</name>
<dbReference type="Gene3D" id="1.20.1740.10">
    <property type="entry name" value="Amino acid/polyamine transporter I"/>
    <property type="match status" value="1"/>
</dbReference>
<dbReference type="AlphaFoldDB" id="A0A4R2KPE5"/>
<evidence type="ECO:0000256" key="8">
    <source>
        <dbReference type="RuleBase" id="RU363064"/>
    </source>
</evidence>
<dbReference type="InterPro" id="IPR001463">
    <property type="entry name" value="Na/Ala_symport"/>
</dbReference>
<dbReference type="Proteomes" id="UP000294980">
    <property type="component" value="Unassembled WGS sequence"/>
</dbReference>
<feature type="transmembrane region" description="Helical" evidence="8">
    <location>
        <begin position="191"/>
        <end position="211"/>
    </location>
</feature>
<keyword evidence="8" id="KW-0997">Cell inner membrane</keyword>
<evidence type="ECO:0000256" key="4">
    <source>
        <dbReference type="ARBA" id="ARBA00022475"/>
    </source>
</evidence>
<evidence type="ECO:0000313" key="9">
    <source>
        <dbReference type="EMBL" id="TCO74497.1"/>
    </source>
</evidence>
<keyword evidence="5 8" id="KW-0812">Transmembrane</keyword>
<organism evidence="9 10">
    <name type="scientific">Chromatocurvus halotolerans</name>
    <dbReference type="NCBI Taxonomy" id="1132028"/>
    <lineage>
        <taxon>Bacteria</taxon>
        <taxon>Pseudomonadati</taxon>
        <taxon>Pseudomonadota</taxon>
        <taxon>Gammaproteobacteria</taxon>
        <taxon>Cellvibrionales</taxon>
        <taxon>Halieaceae</taxon>
        <taxon>Chromatocurvus</taxon>
    </lineage>
</organism>
<evidence type="ECO:0000256" key="7">
    <source>
        <dbReference type="ARBA" id="ARBA00023136"/>
    </source>
</evidence>
<comment type="similarity">
    <text evidence="2 8">Belongs to the alanine or glycine:cation symporter (AGCS) (TC 2.A.25) family.</text>
</comment>
<dbReference type="RefSeq" id="WP_117318975.1">
    <property type="nucleotide sequence ID" value="NZ_QQSW01000017.1"/>
</dbReference>
<dbReference type="NCBIfam" id="TIGR00835">
    <property type="entry name" value="agcS"/>
    <property type="match status" value="1"/>
</dbReference>
<keyword evidence="10" id="KW-1185">Reference proteome</keyword>
<feature type="transmembrane region" description="Helical" evidence="8">
    <location>
        <begin position="354"/>
        <end position="380"/>
    </location>
</feature>
<gene>
    <name evidence="9" type="ORF">EV688_11351</name>
</gene>
<evidence type="ECO:0000256" key="2">
    <source>
        <dbReference type="ARBA" id="ARBA00009261"/>
    </source>
</evidence>
<evidence type="ECO:0000256" key="5">
    <source>
        <dbReference type="ARBA" id="ARBA00022692"/>
    </source>
</evidence>
<feature type="transmembrane region" description="Helical" evidence="8">
    <location>
        <begin position="396"/>
        <end position="417"/>
    </location>
</feature>
<feature type="transmembrane region" description="Helical" evidence="8">
    <location>
        <begin position="149"/>
        <end position="171"/>
    </location>
</feature>
<feature type="transmembrane region" description="Helical" evidence="8">
    <location>
        <begin position="98"/>
        <end position="121"/>
    </location>
</feature>
<dbReference type="Pfam" id="PF01235">
    <property type="entry name" value="Na_Ala_symp"/>
    <property type="match status" value="1"/>
</dbReference>
<dbReference type="GO" id="GO:0005886">
    <property type="term" value="C:plasma membrane"/>
    <property type="evidence" value="ECO:0007669"/>
    <property type="project" value="UniProtKB-SubCell"/>
</dbReference>